<dbReference type="InterPro" id="IPR014722">
    <property type="entry name" value="Rib_uL2_dom2"/>
</dbReference>
<accession>A0A9W8HZI0</accession>
<dbReference type="Pfam" id="PF00467">
    <property type="entry name" value="KOW"/>
    <property type="match status" value="1"/>
</dbReference>
<dbReference type="Gene3D" id="2.30.30.30">
    <property type="match status" value="1"/>
</dbReference>
<dbReference type="InterPro" id="IPR005824">
    <property type="entry name" value="KOW"/>
</dbReference>
<dbReference type="Proteomes" id="UP001140094">
    <property type="component" value="Unassembled WGS sequence"/>
</dbReference>
<dbReference type="PROSITE" id="PS01108">
    <property type="entry name" value="RIBOSOMAL_L24"/>
    <property type="match status" value="1"/>
</dbReference>
<evidence type="ECO:0000313" key="6">
    <source>
        <dbReference type="Proteomes" id="UP001140094"/>
    </source>
</evidence>
<evidence type="ECO:0000256" key="2">
    <source>
        <dbReference type="ARBA" id="ARBA00022980"/>
    </source>
</evidence>
<dbReference type="InterPro" id="IPR005756">
    <property type="entry name" value="Ribosomal_uL24_euk/arc"/>
</dbReference>
<dbReference type="InterPro" id="IPR008991">
    <property type="entry name" value="Translation_prot_SH3-like_sf"/>
</dbReference>
<dbReference type="FunFam" id="2.30.30.30:FF:000009">
    <property type="entry name" value="60S ribosomal protein L26"/>
    <property type="match status" value="1"/>
</dbReference>
<dbReference type="GO" id="GO:0015934">
    <property type="term" value="C:large ribosomal subunit"/>
    <property type="evidence" value="ECO:0007669"/>
    <property type="project" value="InterPro"/>
</dbReference>
<dbReference type="PANTHER" id="PTHR11143">
    <property type="entry name" value="60S RIBOSOMAL PROTEIN L26 FAMILY MEMBER"/>
    <property type="match status" value="1"/>
</dbReference>
<dbReference type="HAMAP" id="MF_01326_A">
    <property type="entry name" value="Ribosomal_uL24_A"/>
    <property type="match status" value="1"/>
</dbReference>
<dbReference type="GO" id="GO:0003723">
    <property type="term" value="F:RNA binding"/>
    <property type="evidence" value="ECO:0007669"/>
    <property type="project" value="InterPro"/>
</dbReference>
<keyword evidence="3" id="KW-0687">Ribonucleoprotein</keyword>
<dbReference type="CDD" id="cd06089">
    <property type="entry name" value="KOW_RPL26"/>
    <property type="match status" value="1"/>
</dbReference>
<reference evidence="5" key="1">
    <citation type="submission" date="2022-07" db="EMBL/GenBank/DDBJ databases">
        <title>Phylogenomic reconstructions and comparative analyses of Kickxellomycotina fungi.</title>
        <authorList>
            <person name="Reynolds N.K."/>
            <person name="Stajich J.E."/>
            <person name="Barry K."/>
            <person name="Grigoriev I.V."/>
            <person name="Crous P."/>
            <person name="Smith M.E."/>
        </authorList>
    </citation>
    <scope>NUCLEOTIDE SEQUENCE</scope>
    <source>
        <strain evidence="5">NRRL 1565</strain>
    </source>
</reference>
<dbReference type="AlphaFoldDB" id="A0A9W8HZI0"/>
<organism evidence="5 6">
    <name type="scientific">Coemansia guatemalensis</name>
    <dbReference type="NCBI Taxonomy" id="2761395"/>
    <lineage>
        <taxon>Eukaryota</taxon>
        <taxon>Fungi</taxon>
        <taxon>Fungi incertae sedis</taxon>
        <taxon>Zoopagomycota</taxon>
        <taxon>Kickxellomycotina</taxon>
        <taxon>Kickxellomycetes</taxon>
        <taxon>Kickxellales</taxon>
        <taxon>Kickxellaceae</taxon>
        <taxon>Coemansia</taxon>
    </lineage>
</organism>
<evidence type="ECO:0000256" key="1">
    <source>
        <dbReference type="ARBA" id="ARBA00010618"/>
    </source>
</evidence>
<dbReference type="InterPro" id="IPR041988">
    <property type="entry name" value="Ribosomal_uL24_KOW"/>
</dbReference>
<gene>
    <name evidence="5" type="primary">RPL26A</name>
    <name evidence="5" type="ORF">H4R20_001253</name>
</gene>
<dbReference type="InterPro" id="IPR005825">
    <property type="entry name" value="Ribosomal_uL24_CS"/>
</dbReference>
<dbReference type="EMBL" id="JANBUO010000103">
    <property type="protein sequence ID" value="KAJ2807511.1"/>
    <property type="molecule type" value="Genomic_DNA"/>
</dbReference>
<protein>
    <submittedName>
        <fullName evidence="5">60S ribosomal protein L26A</fullName>
    </submittedName>
</protein>
<feature type="domain" description="KOW" evidence="4">
    <location>
        <begin position="61"/>
        <end position="88"/>
    </location>
</feature>
<keyword evidence="6" id="KW-1185">Reference proteome</keyword>
<evidence type="ECO:0000256" key="3">
    <source>
        <dbReference type="ARBA" id="ARBA00023274"/>
    </source>
</evidence>
<comment type="caution">
    <text evidence="5">The sequence shown here is derived from an EMBL/GenBank/DDBJ whole genome shotgun (WGS) entry which is preliminary data.</text>
</comment>
<dbReference type="GO" id="GO:0006412">
    <property type="term" value="P:translation"/>
    <property type="evidence" value="ECO:0007669"/>
    <property type="project" value="InterPro"/>
</dbReference>
<dbReference type="SUPFAM" id="SSF50104">
    <property type="entry name" value="Translation proteins SH3-like domain"/>
    <property type="match status" value="1"/>
</dbReference>
<evidence type="ECO:0000313" key="5">
    <source>
        <dbReference type="EMBL" id="KAJ2807511.1"/>
    </source>
</evidence>
<dbReference type="SMART" id="SM00739">
    <property type="entry name" value="KOW"/>
    <property type="match status" value="1"/>
</dbReference>
<dbReference type="NCBIfam" id="TIGR01080">
    <property type="entry name" value="rplX_A_E"/>
    <property type="match status" value="1"/>
</dbReference>
<sequence>MNWILCTWNVEWNWEAIADVSSSRRKARKAHFTAPSHIRRKLMSAGLSKDLRKKHDVRSIPVRTGDEVIVVRGQHKGREGKVTAVYRKKWVIYIERLVREKVNGATIPIPVHPSNVAITALKLTKDREDILSRKAEARKARVERA</sequence>
<keyword evidence="2 5" id="KW-0689">Ribosomal protein</keyword>
<proteinExistence type="inferred from homology"/>
<dbReference type="GO" id="GO:0003735">
    <property type="term" value="F:structural constituent of ribosome"/>
    <property type="evidence" value="ECO:0007669"/>
    <property type="project" value="InterPro"/>
</dbReference>
<dbReference type="Pfam" id="PF16906">
    <property type="entry name" value="Ribosomal_L26"/>
    <property type="match status" value="1"/>
</dbReference>
<name>A0A9W8HZI0_9FUNG</name>
<comment type="similarity">
    <text evidence="1">Belongs to the universal ribosomal protein uL24 family.</text>
</comment>
<evidence type="ECO:0000259" key="4">
    <source>
        <dbReference type="SMART" id="SM00739"/>
    </source>
</evidence>
<dbReference type="OrthoDB" id="1688503at2759"/>